<dbReference type="Proteomes" id="UP000238413">
    <property type="component" value="Chromosome"/>
</dbReference>
<dbReference type="PANTHER" id="PTHR23024:SF24">
    <property type="entry name" value="ALPHA_BETA HYDROLASE FOLD-3 DOMAIN-CONTAINING PROTEIN"/>
    <property type="match status" value="1"/>
</dbReference>
<feature type="compositionally biased region" description="Basic and acidic residues" evidence="1">
    <location>
        <begin position="18"/>
        <end position="28"/>
    </location>
</feature>
<keyword evidence="4" id="KW-1185">Reference proteome</keyword>
<dbReference type="Gene3D" id="3.40.50.1820">
    <property type="entry name" value="alpha/beta hydrolase"/>
    <property type="match status" value="1"/>
</dbReference>
<evidence type="ECO:0000259" key="2">
    <source>
        <dbReference type="Pfam" id="PF07859"/>
    </source>
</evidence>
<name>A0ABM6SKB1_9ACTN</name>
<sequence>MTAGNATEPRNGAPGRLGDPERSLKTDPRVHPGVIAALAPFGLDGLATAPPVSPRSTRAELLEFAAGAESAFEPVFEALTAGLPEVEGVVSQTHTVTGADGHEIRLYASRPKDVQGPLPCVYHIHGGGMVIMGATSAVYNRWRQELAATGLVVIGVEFRNGAGKLGPHPYPAGLEDCATGVKWVAAHAAELGVSNIVVSGDSGGANLALALAIKAKREGFLSAISGVYAQCPYVYGKWAHDSEELPSVAENDGYFNHRDMMQVLAEIYDPGSANIDEATCWPSRATTADLEGLVPHVISVNEVDPLRDEGLDYYRKLLAAGVPTIGWMNMGLCHIGEVLFRATMPDVYAATVRSINSFAHSMR</sequence>
<dbReference type="Pfam" id="PF07859">
    <property type="entry name" value="Abhydrolase_3"/>
    <property type="match status" value="1"/>
</dbReference>
<dbReference type="PANTHER" id="PTHR23024">
    <property type="entry name" value="ARYLACETAMIDE DEACETYLASE"/>
    <property type="match status" value="1"/>
</dbReference>
<feature type="domain" description="Alpha/beta hydrolase fold-3" evidence="2">
    <location>
        <begin position="122"/>
        <end position="324"/>
    </location>
</feature>
<keyword evidence="3" id="KW-0378">Hydrolase</keyword>
<evidence type="ECO:0000256" key="1">
    <source>
        <dbReference type="SAM" id="MobiDB-lite"/>
    </source>
</evidence>
<dbReference type="InterPro" id="IPR013094">
    <property type="entry name" value="AB_hydrolase_3"/>
</dbReference>
<organism evidence="3 4">
    <name type="scientific">Streptomyces dengpaensis</name>
    <dbReference type="NCBI Taxonomy" id="2049881"/>
    <lineage>
        <taxon>Bacteria</taxon>
        <taxon>Bacillati</taxon>
        <taxon>Actinomycetota</taxon>
        <taxon>Actinomycetes</taxon>
        <taxon>Kitasatosporales</taxon>
        <taxon>Streptomycetaceae</taxon>
        <taxon>Streptomyces</taxon>
    </lineage>
</organism>
<dbReference type="EMBL" id="CP026652">
    <property type="protein sequence ID" value="AVH54769.1"/>
    <property type="molecule type" value="Genomic_DNA"/>
</dbReference>
<accession>A0ABM6SKB1</accession>
<dbReference type="InterPro" id="IPR029058">
    <property type="entry name" value="AB_hydrolase_fold"/>
</dbReference>
<dbReference type="GO" id="GO:0016787">
    <property type="term" value="F:hydrolase activity"/>
    <property type="evidence" value="ECO:0007669"/>
    <property type="project" value="UniProtKB-KW"/>
</dbReference>
<reference evidence="3 4" key="1">
    <citation type="submission" date="2018-02" db="EMBL/GenBank/DDBJ databases">
        <title>Complete genome sequence of Streptomyces dengpaensis, the producer of angucyclines.</title>
        <authorList>
            <person name="Yumei L."/>
        </authorList>
    </citation>
    <scope>NUCLEOTIDE SEQUENCE [LARGE SCALE GENOMIC DNA]</scope>
    <source>
        <strain evidence="3 4">XZHG99</strain>
    </source>
</reference>
<evidence type="ECO:0000313" key="4">
    <source>
        <dbReference type="Proteomes" id="UP000238413"/>
    </source>
</evidence>
<feature type="region of interest" description="Disordered" evidence="1">
    <location>
        <begin position="1"/>
        <end position="28"/>
    </location>
</feature>
<protein>
    <submittedName>
        <fullName evidence="3">Alpha/beta hydrolase</fullName>
    </submittedName>
</protein>
<evidence type="ECO:0000313" key="3">
    <source>
        <dbReference type="EMBL" id="AVH54769.1"/>
    </source>
</evidence>
<dbReference type="InterPro" id="IPR050466">
    <property type="entry name" value="Carboxylest/Gibb_receptor"/>
</dbReference>
<gene>
    <name evidence="3" type="ORF">C4B68_01895</name>
</gene>
<dbReference type="SUPFAM" id="SSF53474">
    <property type="entry name" value="alpha/beta-Hydrolases"/>
    <property type="match status" value="1"/>
</dbReference>
<dbReference type="RefSeq" id="WP_099506085.1">
    <property type="nucleotide sequence ID" value="NZ_CP026652.1"/>
</dbReference>
<proteinExistence type="predicted"/>